<dbReference type="InterPro" id="IPR013155">
    <property type="entry name" value="M/V/L/I-tRNA-synth_anticd-bd"/>
</dbReference>
<sequence length="1031" mass="120905">MFTYHTESSIIIRLLFRIIRINHRRFVLSSQCLNKSYTQTLNLPQSNFPMKHSRKLELNLEQQNVKFEDLFGISSQQRKCGKFLLHDGPPYANGDAHFGHAINRILKDIINKRKLLENFYVDFRPGWDCHGLPIELKAIPNNSDSRRLNPLEIRDRARRLAFNAIDRQRQAFNQWFLSANWSGIYRTMDLEYSIRELHAFYDMYRKGLIFRDRMPVYWSPSTRTALAEAELQYQTDHLSRAAFIRYPVVDQHYDALIWTTTPWTLLANEAIAFGERMNYCLIRIDGDNNQRPLLIARENLVTIQEMFKDCRIQIVQESISEFQNFRYQDPINGQCKSFLPSTLVTSSKGTGLIHIAPNHGQEDFKLMRQFFCKQPNSDNNYLMSKESIVDDDGRLRLPNNGGQSISIIDDNQASKYVLQNLLPKECVLYEHDYLHSYPYDWRSSKPVIIKPSDQWFLNMDELRDKCLAALSDVRLYPELLRKEMINQLSTRPNWCLSRQRKYGVPIPVFFDRKTTLPVLNDEIFQTLMKKFIQEGSLDIWWQQSPSELLAECPDRSLDLVNLEKSEDILDIWFDSGCSWLAVLGPDEIADLYLEGVDQIRGWFQSSLITSVALRGHAPYRSIIIHGFALDRDGYKMSKSLGNVINPMDIVNGNAFESNQQQTSTKKRKNSGDCGVDGLRLWIARNACTHNDVHVDLKEFQDDILTILNRFRNTYRFILGYLTKYSPSDHSFLIDYNNHHHHQSLPLIDQHLLYQTWIFDQKARKCYNEYRLGDLIEMMIHFFNYEFSTFYLSRIKDRLYCDSTESMDVRSIMTVLYYVYHTVGFHMAPILPHLIIECQQYWPFVHQAVIGNNNNNRMMKENLEQSELLLKQFQFIQSIIACINEWATSKHRLIDLDCHLSISANHPNVREMFATFQRFQPESSINDDGMECRSDLVECLQVARVSYGIDDNDKSTVNDQYYHGECLELRDKIPSSSSNTAIESNHNGCQLRIYLKQTKNHQCPRCRRFTVVNVDQNNLCLRCNFQMLHHHN</sequence>
<evidence type="ECO:0000259" key="9">
    <source>
        <dbReference type="Pfam" id="PF00133"/>
    </source>
</evidence>
<evidence type="ECO:0000256" key="7">
    <source>
        <dbReference type="ARBA" id="ARBA00023146"/>
    </source>
</evidence>
<evidence type="ECO:0000256" key="5">
    <source>
        <dbReference type="ARBA" id="ARBA00022840"/>
    </source>
</evidence>
<proteinExistence type="inferred from homology"/>
<evidence type="ECO:0000256" key="4">
    <source>
        <dbReference type="ARBA" id="ARBA00022741"/>
    </source>
</evidence>
<evidence type="ECO:0000313" key="11">
    <source>
        <dbReference type="EMBL" id="KAH7642945.1"/>
    </source>
</evidence>
<dbReference type="Gene3D" id="3.90.740.10">
    <property type="entry name" value="Valyl/Leucyl/Isoleucyl-tRNA synthetase, editing domain"/>
    <property type="match status" value="1"/>
</dbReference>
<reference evidence="11" key="1">
    <citation type="submission" date="2020-06" db="EMBL/GenBank/DDBJ databases">
        <authorList>
            <person name="Ji K."/>
            <person name="Li J."/>
        </authorList>
    </citation>
    <scope>NUCLEOTIDE SEQUENCE</scope>
    <source>
        <strain evidence="11">JKM2019</strain>
        <tissue evidence="11">Whole body</tissue>
    </source>
</reference>
<dbReference type="OrthoDB" id="10264412at2759"/>
<dbReference type="EC" id="6.1.1.5" evidence="2"/>
<evidence type="ECO:0000256" key="8">
    <source>
        <dbReference type="ARBA" id="ARBA00032665"/>
    </source>
</evidence>
<name>A0A9D4P1A6_DERFA</name>
<keyword evidence="3 11" id="KW-0436">Ligase</keyword>
<comment type="caution">
    <text evidence="11">The sequence shown here is derived from an EMBL/GenBank/DDBJ whole genome shotgun (WGS) entry which is preliminary data.</text>
</comment>
<dbReference type="GO" id="GO:0002161">
    <property type="term" value="F:aminoacyl-tRNA deacylase activity"/>
    <property type="evidence" value="ECO:0007669"/>
    <property type="project" value="InterPro"/>
</dbReference>
<dbReference type="Pfam" id="PF00133">
    <property type="entry name" value="tRNA-synt_1"/>
    <property type="match status" value="1"/>
</dbReference>
<gene>
    <name evidence="11" type="ORF">HUG17_9636</name>
</gene>
<protein>
    <recommendedName>
        <fullName evidence="2">isoleucine--tRNA ligase</fullName>
        <ecNumber evidence="2">6.1.1.5</ecNumber>
    </recommendedName>
    <alternativeName>
        <fullName evidence="8">Isoleucyl-tRNA synthetase</fullName>
    </alternativeName>
</protein>
<dbReference type="EMBL" id="SDOV01000003">
    <property type="protein sequence ID" value="KAH7642945.1"/>
    <property type="molecule type" value="Genomic_DNA"/>
</dbReference>
<feature type="domain" description="Aminoacyl-tRNA synthetase class Ia" evidence="9">
    <location>
        <begin position="69"/>
        <end position="694"/>
    </location>
</feature>
<dbReference type="Gene3D" id="3.40.50.620">
    <property type="entry name" value="HUPs"/>
    <property type="match status" value="2"/>
</dbReference>
<dbReference type="InterPro" id="IPR014729">
    <property type="entry name" value="Rossmann-like_a/b/a_fold"/>
</dbReference>
<dbReference type="GO" id="GO:0032543">
    <property type="term" value="P:mitochondrial translation"/>
    <property type="evidence" value="ECO:0007669"/>
    <property type="project" value="TreeGrafter"/>
</dbReference>
<keyword evidence="4" id="KW-0547">Nucleotide-binding</keyword>
<dbReference type="InterPro" id="IPR009080">
    <property type="entry name" value="tRNAsynth_Ia_anticodon-bd"/>
</dbReference>
<dbReference type="SUPFAM" id="SSF50677">
    <property type="entry name" value="ValRS/IleRS/LeuRS editing domain"/>
    <property type="match status" value="1"/>
</dbReference>
<dbReference type="AlphaFoldDB" id="A0A9D4P1A6"/>
<reference evidence="11" key="2">
    <citation type="journal article" date="2021" name="World Allergy Organ. J.">
        <title>Chromosome-level assembly of Dermatophagoides farinae genome and transcriptome reveals two novel allergens Der f 37 and Der f 39.</title>
        <authorList>
            <person name="Chen J."/>
            <person name="Cai Z."/>
            <person name="Fan D."/>
            <person name="Hu J."/>
            <person name="Hou Y."/>
            <person name="He Y."/>
            <person name="Zhang Z."/>
            <person name="Zhao Z."/>
            <person name="Gao P."/>
            <person name="Hu W."/>
            <person name="Sun J."/>
            <person name="Li J."/>
            <person name="Ji K."/>
        </authorList>
    </citation>
    <scope>NUCLEOTIDE SEQUENCE</scope>
    <source>
        <strain evidence="11">JKM2019</strain>
    </source>
</reference>
<dbReference type="PANTHER" id="PTHR42765">
    <property type="entry name" value="SOLEUCYL-TRNA SYNTHETASE"/>
    <property type="match status" value="1"/>
</dbReference>
<accession>A0A9D4P1A6</accession>
<evidence type="ECO:0000256" key="3">
    <source>
        <dbReference type="ARBA" id="ARBA00022598"/>
    </source>
</evidence>
<comment type="similarity">
    <text evidence="1">Belongs to the class-I aminoacyl-tRNA synthetase family.</text>
</comment>
<organism evidence="11">
    <name type="scientific">Dermatophagoides farinae</name>
    <name type="common">American house dust mite</name>
    <dbReference type="NCBI Taxonomy" id="6954"/>
    <lineage>
        <taxon>Eukaryota</taxon>
        <taxon>Metazoa</taxon>
        <taxon>Ecdysozoa</taxon>
        <taxon>Arthropoda</taxon>
        <taxon>Chelicerata</taxon>
        <taxon>Arachnida</taxon>
        <taxon>Acari</taxon>
        <taxon>Acariformes</taxon>
        <taxon>Sarcoptiformes</taxon>
        <taxon>Astigmata</taxon>
        <taxon>Psoroptidia</taxon>
        <taxon>Analgoidea</taxon>
        <taxon>Pyroglyphidae</taxon>
        <taxon>Dermatophagoidinae</taxon>
        <taxon>Dermatophagoides</taxon>
    </lineage>
</organism>
<evidence type="ECO:0000256" key="1">
    <source>
        <dbReference type="ARBA" id="ARBA00005594"/>
    </source>
</evidence>
<keyword evidence="6" id="KW-0648">Protein biosynthesis</keyword>
<dbReference type="InterPro" id="IPR002301">
    <property type="entry name" value="Ile-tRNA-ligase"/>
</dbReference>
<dbReference type="InterPro" id="IPR009008">
    <property type="entry name" value="Val/Leu/Ile-tRNA-synth_edit"/>
</dbReference>
<feature type="domain" description="Methionyl/Valyl/Leucyl/Isoleucyl-tRNA synthetase anticodon-binding" evidence="10">
    <location>
        <begin position="749"/>
        <end position="884"/>
    </location>
</feature>
<dbReference type="NCBIfam" id="TIGR00392">
    <property type="entry name" value="ileS"/>
    <property type="match status" value="1"/>
</dbReference>
<dbReference type="Pfam" id="PF08264">
    <property type="entry name" value="Anticodon_1"/>
    <property type="match status" value="1"/>
</dbReference>
<dbReference type="Gene3D" id="1.10.730.20">
    <property type="match status" value="1"/>
</dbReference>
<keyword evidence="5" id="KW-0067">ATP-binding</keyword>
<evidence type="ECO:0000256" key="6">
    <source>
        <dbReference type="ARBA" id="ARBA00022917"/>
    </source>
</evidence>
<dbReference type="SUPFAM" id="SSF47323">
    <property type="entry name" value="Anticodon-binding domain of a subclass of class I aminoacyl-tRNA synthetases"/>
    <property type="match status" value="1"/>
</dbReference>
<dbReference type="GO" id="GO:0004822">
    <property type="term" value="F:isoleucine-tRNA ligase activity"/>
    <property type="evidence" value="ECO:0007669"/>
    <property type="project" value="UniProtKB-EC"/>
</dbReference>
<dbReference type="InterPro" id="IPR002300">
    <property type="entry name" value="aa-tRNA-synth_Ia"/>
</dbReference>
<dbReference type="GO" id="GO:0005524">
    <property type="term" value="F:ATP binding"/>
    <property type="evidence" value="ECO:0007669"/>
    <property type="project" value="UniProtKB-KW"/>
</dbReference>
<dbReference type="GO" id="GO:0005739">
    <property type="term" value="C:mitochondrion"/>
    <property type="evidence" value="ECO:0007669"/>
    <property type="project" value="TreeGrafter"/>
</dbReference>
<dbReference type="PRINTS" id="PR00984">
    <property type="entry name" value="TRNASYNTHILE"/>
</dbReference>
<keyword evidence="7" id="KW-0030">Aminoacyl-tRNA synthetase</keyword>
<evidence type="ECO:0000259" key="10">
    <source>
        <dbReference type="Pfam" id="PF08264"/>
    </source>
</evidence>
<dbReference type="GO" id="GO:0006428">
    <property type="term" value="P:isoleucyl-tRNA aminoacylation"/>
    <property type="evidence" value="ECO:0007669"/>
    <property type="project" value="InterPro"/>
</dbReference>
<dbReference type="InterPro" id="IPR050081">
    <property type="entry name" value="Ile-tRNA_ligase"/>
</dbReference>
<dbReference type="Proteomes" id="UP000828236">
    <property type="component" value="Unassembled WGS sequence"/>
</dbReference>
<dbReference type="SUPFAM" id="SSF52374">
    <property type="entry name" value="Nucleotidylyl transferase"/>
    <property type="match status" value="1"/>
</dbReference>
<dbReference type="PANTHER" id="PTHR42765:SF1">
    <property type="entry name" value="ISOLEUCINE--TRNA LIGASE, MITOCHONDRIAL"/>
    <property type="match status" value="1"/>
</dbReference>
<evidence type="ECO:0000256" key="2">
    <source>
        <dbReference type="ARBA" id="ARBA00013165"/>
    </source>
</evidence>